<evidence type="ECO:0000313" key="7">
    <source>
        <dbReference type="EMBL" id="KAG6503516.1"/>
    </source>
</evidence>
<dbReference type="PANTHER" id="PTHR45798">
    <property type="entry name" value="RING-H2 FINGER PROTEIN ATL61-RELATED-RELATED"/>
    <property type="match status" value="1"/>
</dbReference>
<keyword evidence="8" id="KW-1185">Reference proteome</keyword>
<feature type="domain" description="RING-type" evidence="6">
    <location>
        <begin position="100"/>
        <end position="142"/>
    </location>
</feature>
<dbReference type="Pfam" id="PF13639">
    <property type="entry name" value="zf-RING_2"/>
    <property type="match status" value="1"/>
</dbReference>
<evidence type="ECO:0000259" key="6">
    <source>
        <dbReference type="PROSITE" id="PS50089"/>
    </source>
</evidence>
<keyword evidence="1" id="KW-0479">Metal-binding</keyword>
<dbReference type="GO" id="GO:0008270">
    <property type="term" value="F:zinc ion binding"/>
    <property type="evidence" value="ECO:0007669"/>
    <property type="project" value="UniProtKB-KW"/>
</dbReference>
<keyword evidence="2 4" id="KW-0863">Zinc-finger</keyword>
<evidence type="ECO:0000256" key="5">
    <source>
        <dbReference type="SAM" id="Phobius"/>
    </source>
</evidence>
<evidence type="ECO:0000256" key="4">
    <source>
        <dbReference type="PROSITE-ProRule" id="PRU00175"/>
    </source>
</evidence>
<dbReference type="AlphaFoldDB" id="A0A8J5L863"/>
<feature type="transmembrane region" description="Helical" evidence="5">
    <location>
        <begin position="27"/>
        <end position="46"/>
    </location>
</feature>
<accession>A0A8J5L863</accession>
<protein>
    <recommendedName>
        <fullName evidence="6">RING-type domain-containing protein</fullName>
    </recommendedName>
</protein>
<proteinExistence type="predicted"/>
<keyword evidence="3" id="KW-0862">Zinc</keyword>
<dbReference type="PANTHER" id="PTHR45798:SF97">
    <property type="entry name" value="ALCOHOL-SENSITIVE RING FINGER PROTEIN 1"/>
    <property type="match status" value="1"/>
</dbReference>
<evidence type="ECO:0000256" key="2">
    <source>
        <dbReference type="ARBA" id="ARBA00022771"/>
    </source>
</evidence>
<evidence type="ECO:0000256" key="1">
    <source>
        <dbReference type="ARBA" id="ARBA00022723"/>
    </source>
</evidence>
<dbReference type="CDD" id="cd16461">
    <property type="entry name" value="RING-H2_EL5-like"/>
    <property type="match status" value="1"/>
</dbReference>
<dbReference type="OrthoDB" id="8062037at2759"/>
<dbReference type="EMBL" id="JACMSC010000010">
    <property type="protein sequence ID" value="KAG6503516.1"/>
    <property type="molecule type" value="Genomic_DNA"/>
</dbReference>
<evidence type="ECO:0000256" key="3">
    <source>
        <dbReference type="ARBA" id="ARBA00022833"/>
    </source>
</evidence>
<name>A0A8J5L863_ZINOF</name>
<organism evidence="7 8">
    <name type="scientific">Zingiber officinale</name>
    <name type="common">Ginger</name>
    <name type="synonym">Amomum zingiber</name>
    <dbReference type="NCBI Taxonomy" id="94328"/>
    <lineage>
        <taxon>Eukaryota</taxon>
        <taxon>Viridiplantae</taxon>
        <taxon>Streptophyta</taxon>
        <taxon>Embryophyta</taxon>
        <taxon>Tracheophyta</taxon>
        <taxon>Spermatophyta</taxon>
        <taxon>Magnoliopsida</taxon>
        <taxon>Liliopsida</taxon>
        <taxon>Zingiberales</taxon>
        <taxon>Zingiberaceae</taxon>
        <taxon>Zingiber</taxon>
    </lineage>
</organism>
<dbReference type="InterPro" id="IPR052788">
    <property type="entry name" value="RING-type_E3_ligase_ATL"/>
</dbReference>
<reference evidence="7 8" key="1">
    <citation type="submission" date="2020-08" db="EMBL/GenBank/DDBJ databases">
        <title>Plant Genome Project.</title>
        <authorList>
            <person name="Zhang R.-G."/>
        </authorList>
    </citation>
    <scope>NUCLEOTIDE SEQUENCE [LARGE SCALE GENOMIC DNA]</scope>
    <source>
        <tissue evidence="7">Rhizome</tissue>
    </source>
</reference>
<keyword evidence="5" id="KW-0812">Transmembrane</keyword>
<dbReference type="PROSITE" id="PS50089">
    <property type="entry name" value="ZF_RING_2"/>
    <property type="match status" value="1"/>
</dbReference>
<keyword evidence="5" id="KW-0472">Membrane</keyword>
<dbReference type="SMART" id="SM00184">
    <property type="entry name" value="RING"/>
    <property type="match status" value="1"/>
</dbReference>
<evidence type="ECO:0000313" key="8">
    <source>
        <dbReference type="Proteomes" id="UP000734854"/>
    </source>
</evidence>
<comment type="caution">
    <text evidence="7">The sequence shown here is derived from an EMBL/GenBank/DDBJ whole genome shotgun (WGS) entry which is preliminary data.</text>
</comment>
<keyword evidence="5" id="KW-1133">Transmembrane helix</keyword>
<dbReference type="InterPro" id="IPR001841">
    <property type="entry name" value="Znf_RING"/>
</dbReference>
<gene>
    <name evidence="7" type="ORF">ZIOFF_035831</name>
</gene>
<sequence>MRSPARFLLFSAEPSSASIPFDADVVVILAVLLCAALSFVALALVARCSSPRAAAPAAAAAAAAPPPSKGAKKKALLALPTLAFDSSVSTLGGGAGLVDCAICLAEFADGEIVRVLLQCGHGFHRDCVDVWLRSSASCPSCRRSLTVSAPPLCEHCCKSSGADAGAVEHDGGGSSTFLP</sequence>
<dbReference type="Proteomes" id="UP000734854">
    <property type="component" value="Unassembled WGS sequence"/>
</dbReference>